<sequence>MRKFISKQLKASHPLLFFTFFFFSWLYFVSSSLIHFCFF</sequence>
<dbReference type="AlphaFoldDB" id="A0A2P2QHV4"/>
<protein>
    <submittedName>
        <fullName evidence="1">Uncharacterized protein</fullName>
    </submittedName>
</protein>
<reference evidence="1" key="1">
    <citation type="submission" date="2018-02" db="EMBL/GenBank/DDBJ databases">
        <title>Rhizophora mucronata_Transcriptome.</title>
        <authorList>
            <person name="Meera S.P."/>
            <person name="Sreeshan A."/>
            <person name="Augustine A."/>
        </authorList>
    </citation>
    <scope>NUCLEOTIDE SEQUENCE</scope>
    <source>
        <tissue evidence="1">Leaf</tissue>
    </source>
</reference>
<name>A0A2P2QHV4_RHIMU</name>
<proteinExistence type="predicted"/>
<dbReference type="EMBL" id="GGEC01086095">
    <property type="protein sequence ID" value="MBX66579.1"/>
    <property type="molecule type" value="Transcribed_RNA"/>
</dbReference>
<accession>A0A2P2QHV4</accession>
<evidence type="ECO:0000313" key="1">
    <source>
        <dbReference type="EMBL" id="MBX66579.1"/>
    </source>
</evidence>
<organism evidence="1">
    <name type="scientific">Rhizophora mucronata</name>
    <name type="common">Asiatic mangrove</name>
    <dbReference type="NCBI Taxonomy" id="61149"/>
    <lineage>
        <taxon>Eukaryota</taxon>
        <taxon>Viridiplantae</taxon>
        <taxon>Streptophyta</taxon>
        <taxon>Embryophyta</taxon>
        <taxon>Tracheophyta</taxon>
        <taxon>Spermatophyta</taxon>
        <taxon>Magnoliopsida</taxon>
        <taxon>eudicotyledons</taxon>
        <taxon>Gunneridae</taxon>
        <taxon>Pentapetalae</taxon>
        <taxon>rosids</taxon>
        <taxon>fabids</taxon>
        <taxon>Malpighiales</taxon>
        <taxon>Rhizophoraceae</taxon>
        <taxon>Rhizophora</taxon>
    </lineage>
</organism>